<dbReference type="GO" id="GO:0051782">
    <property type="term" value="P:negative regulation of cell division"/>
    <property type="evidence" value="ECO:0007669"/>
    <property type="project" value="TreeGrafter"/>
</dbReference>
<feature type="compositionally biased region" description="Low complexity" evidence="1">
    <location>
        <begin position="90"/>
        <end position="111"/>
    </location>
</feature>
<dbReference type="OrthoDB" id="4640801at2"/>
<name>A0A2S6IG38_9ACTN</name>
<dbReference type="InterPro" id="IPR027417">
    <property type="entry name" value="P-loop_NTPase"/>
</dbReference>
<accession>A0A2S6IG38</accession>
<feature type="compositionally biased region" description="Low complexity" evidence="1">
    <location>
        <begin position="126"/>
        <end position="136"/>
    </location>
</feature>
<dbReference type="SUPFAM" id="SSF52540">
    <property type="entry name" value="P-loop containing nucleoside triphosphate hydrolases"/>
    <property type="match status" value="1"/>
</dbReference>
<keyword evidence="2" id="KW-0282">Flagellum</keyword>
<feature type="region of interest" description="Disordered" evidence="1">
    <location>
        <begin position="82"/>
        <end position="111"/>
    </location>
</feature>
<keyword evidence="3" id="KW-1185">Reference proteome</keyword>
<dbReference type="PANTHER" id="PTHR43384:SF14">
    <property type="entry name" value="ESX-1 SECRETION-ASSOCIATED PROTEIN ESPI"/>
    <property type="match status" value="1"/>
</dbReference>
<sequence length="511" mass="53284">MTVAEPLDARTWPCITVVVRADASAEVSINGVVQPVAAADVASARRAVLEFVTLHAADALGRPVHVAAVDPDGEWNLLVHPDGRVEEATDPAPGTGRAAPGGVPQPHQGPVVEPVADRVAPVAAVPAPRDGRAPGPSSAPPEEVRVPEEVRAPEDAVAHEAPAPAEVPVPQVPVAEFPVAEFPVGAPASATPAVAGTGDGPPPTLDDLIAGRRPDAVAPAGSGWRSTVRKLTGGLVSPGPGVAEMRHRMAVQAVQRSFDGPRTIVVVNPKGGAHKTTATLLMAATFGLHRGGSTLAWDNNETRGTLGWRANPARHHRTAVDLLRDLDSYGDARTSRIGDLDRYVRAQGAAHFDVLASDEDAASSAGIDAAAFERLHASLSRFYRVMVVDTGNNMRASNWQAAVRAADQLVIVSTVREDTAQSAAWLVDALRAAGSADLITHAVTVLSSPARTPDPALRGRLHEHFNRLTRAVVDVPHDPSLVSGGPVDFTALTAQSRHAWLRVCATVANGL</sequence>
<dbReference type="RefSeq" id="WP_104434023.1">
    <property type="nucleotide sequence ID" value="NZ_PTJD01000011.1"/>
</dbReference>
<evidence type="ECO:0000256" key="1">
    <source>
        <dbReference type="SAM" id="MobiDB-lite"/>
    </source>
</evidence>
<dbReference type="Proteomes" id="UP000239485">
    <property type="component" value="Unassembled WGS sequence"/>
</dbReference>
<keyword evidence="2" id="KW-0969">Cilium</keyword>
<dbReference type="EMBL" id="PTJD01000011">
    <property type="protein sequence ID" value="PPK93157.1"/>
    <property type="molecule type" value="Genomic_DNA"/>
</dbReference>
<dbReference type="InterPro" id="IPR050625">
    <property type="entry name" value="ParA/MinD_ATPase"/>
</dbReference>
<dbReference type="AlphaFoldDB" id="A0A2S6IG38"/>
<comment type="caution">
    <text evidence="2">The sequence shown here is derived from an EMBL/GenBank/DDBJ whole genome shotgun (WGS) entry which is preliminary data.</text>
</comment>
<keyword evidence="2" id="KW-0966">Cell projection</keyword>
<dbReference type="GO" id="GO:0016887">
    <property type="term" value="F:ATP hydrolysis activity"/>
    <property type="evidence" value="ECO:0007669"/>
    <property type="project" value="TreeGrafter"/>
</dbReference>
<proteinExistence type="predicted"/>
<dbReference type="Gene3D" id="3.40.50.300">
    <property type="entry name" value="P-loop containing nucleotide triphosphate hydrolases"/>
    <property type="match status" value="1"/>
</dbReference>
<protein>
    <submittedName>
        <fullName evidence="2">MinD-like ATPase involved in chromosome partitioning or flagellar assembly</fullName>
    </submittedName>
</protein>
<evidence type="ECO:0000313" key="2">
    <source>
        <dbReference type="EMBL" id="PPK93157.1"/>
    </source>
</evidence>
<evidence type="ECO:0000313" key="3">
    <source>
        <dbReference type="Proteomes" id="UP000239485"/>
    </source>
</evidence>
<feature type="region of interest" description="Disordered" evidence="1">
    <location>
        <begin position="126"/>
        <end position="147"/>
    </location>
</feature>
<dbReference type="GO" id="GO:0005524">
    <property type="term" value="F:ATP binding"/>
    <property type="evidence" value="ECO:0007669"/>
    <property type="project" value="TreeGrafter"/>
</dbReference>
<dbReference type="GO" id="GO:0005829">
    <property type="term" value="C:cytosol"/>
    <property type="evidence" value="ECO:0007669"/>
    <property type="project" value="TreeGrafter"/>
</dbReference>
<dbReference type="PANTHER" id="PTHR43384">
    <property type="entry name" value="SEPTUM SITE-DETERMINING PROTEIN MIND HOMOLOG, CHLOROPLASTIC-RELATED"/>
    <property type="match status" value="1"/>
</dbReference>
<organism evidence="2 3">
    <name type="scientific">Kineococcus xinjiangensis</name>
    <dbReference type="NCBI Taxonomy" id="512762"/>
    <lineage>
        <taxon>Bacteria</taxon>
        <taxon>Bacillati</taxon>
        <taxon>Actinomycetota</taxon>
        <taxon>Actinomycetes</taxon>
        <taxon>Kineosporiales</taxon>
        <taxon>Kineosporiaceae</taxon>
        <taxon>Kineococcus</taxon>
    </lineage>
</organism>
<dbReference type="GO" id="GO:0009898">
    <property type="term" value="C:cytoplasmic side of plasma membrane"/>
    <property type="evidence" value="ECO:0007669"/>
    <property type="project" value="TreeGrafter"/>
</dbReference>
<gene>
    <name evidence="2" type="ORF">CLV92_11174</name>
</gene>
<reference evidence="2 3" key="1">
    <citation type="submission" date="2018-02" db="EMBL/GenBank/DDBJ databases">
        <title>Genomic Encyclopedia of Archaeal and Bacterial Type Strains, Phase II (KMG-II): from individual species to whole genera.</title>
        <authorList>
            <person name="Goeker M."/>
        </authorList>
    </citation>
    <scope>NUCLEOTIDE SEQUENCE [LARGE SCALE GENOMIC DNA]</scope>
    <source>
        <strain evidence="2 3">DSM 22857</strain>
    </source>
</reference>